<comment type="caution">
    <text evidence="3">The sequence shown here is derived from an EMBL/GenBank/DDBJ whole genome shotgun (WGS) entry which is preliminary data.</text>
</comment>
<keyword evidence="4" id="KW-1185">Reference proteome</keyword>
<comment type="catalytic activity">
    <reaction evidence="1">
        <text>ATP + H2O = ADP + phosphate + H(+)</text>
        <dbReference type="Rhea" id="RHEA:13065"/>
        <dbReference type="ChEBI" id="CHEBI:15377"/>
        <dbReference type="ChEBI" id="CHEBI:15378"/>
        <dbReference type="ChEBI" id="CHEBI:30616"/>
        <dbReference type="ChEBI" id="CHEBI:43474"/>
        <dbReference type="ChEBI" id="CHEBI:456216"/>
    </reaction>
</comment>
<dbReference type="AlphaFoldDB" id="A0AAD1XG83"/>
<dbReference type="Gene3D" id="3.90.640.10">
    <property type="entry name" value="Actin, Chain A, domain 4"/>
    <property type="match status" value="1"/>
</dbReference>
<evidence type="ECO:0000313" key="3">
    <source>
        <dbReference type="EMBL" id="CAI2371157.1"/>
    </source>
</evidence>
<organism evidence="3 4">
    <name type="scientific">Euplotes crassus</name>
    <dbReference type="NCBI Taxonomy" id="5936"/>
    <lineage>
        <taxon>Eukaryota</taxon>
        <taxon>Sar</taxon>
        <taxon>Alveolata</taxon>
        <taxon>Ciliophora</taxon>
        <taxon>Intramacronucleata</taxon>
        <taxon>Spirotrichea</taxon>
        <taxon>Hypotrichia</taxon>
        <taxon>Euplotida</taxon>
        <taxon>Euplotidae</taxon>
        <taxon>Moneuplotes</taxon>
    </lineage>
</organism>
<gene>
    <name evidence="3" type="ORF">ECRASSUSDP1_LOCUS12477</name>
</gene>
<evidence type="ECO:0008006" key="5">
    <source>
        <dbReference type="Google" id="ProtNLM"/>
    </source>
</evidence>
<accession>A0AAD1XG83</accession>
<sequence length="426" mass="47660">MYAGDDVSSVVVDVGTHTTRLGYAGEDQPQSITSSQIGIITEEGDRSGEIITDEPKIDYERKNFEVEPIVNTDGYITDFDKFQVYLENKLKNSLQLDLTEAPLLFTEPNMHNKDHRLKLTEILFEKCNVPCLFICKNAVLSSFACGKSTCLVLDSGHNSTYAAPVFEGYILNGSTLKYKIGGSYVSSKLHEYLKNKGISVNPRYSFTKTVDGENTKITPKDVTGFTDSYRDYHIEKIIRFFKEECSLVSDIPIAEKKLENIKSFEYELPDGKKFEIGGERCLYPEVFFSGVDVINQELQKTGGDFQMDEDNSHLKGFIGVQHAITESINQADLDIRKELYSNILATGGNCMTQGFLSRLQKELLEIAPQNLRVKASSSHSGSVTEYCASSFTGGSILGSLGSFQQMWFSKQEYEENGAIMVERKCP</sequence>
<dbReference type="EMBL" id="CAMPGE010012390">
    <property type="protein sequence ID" value="CAI2371157.1"/>
    <property type="molecule type" value="Genomic_DNA"/>
</dbReference>
<dbReference type="Pfam" id="PF00022">
    <property type="entry name" value="Actin"/>
    <property type="match status" value="1"/>
</dbReference>
<evidence type="ECO:0000256" key="1">
    <source>
        <dbReference type="ARBA" id="ARBA00049360"/>
    </source>
</evidence>
<dbReference type="InterPro" id="IPR043129">
    <property type="entry name" value="ATPase_NBD"/>
</dbReference>
<dbReference type="Proteomes" id="UP001295684">
    <property type="component" value="Unassembled WGS sequence"/>
</dbReference>
<dbReference type="PANTHER" id="PTHR11937">
    <property type="entry name" value="ACTIN"/>
    <property type="match status" value="1"/>
</dbReference>
<dbReference type="InterPro" id="IPR004000">
    <property type="entry name" value="Actin"/>
</dbReference>
<dbReference type="SUPFAM" id="SSF53067">
    <property type="entry name" value="Actin-like ATPase domain"/>
    <property type="match status" value="2"/>
</dbReference>
<dbReference type="Gene3D" id="3.30.420.40">
    <property type="match status" value="2"/>
</dbReference>
<comment type="similarity">
    <text evidence="2">Belongs to the actin family.</text>
</comment>
<reference evidence="3" key="1">
    <citation type="submission" date="2023-07" db="EMBL/GenBank/DDBJ databases">
        <authorList>
            <consortium name="AG Swart"/>
            <person name="Singh M."/>
            <person name="Singh A."/>
            <person name="Seah K."/>
            <person name="Emmerich C."/>
        </authorList>
    </citation>
    <scope>NUCLEOTIDE SEQUENCE</scope>
    <source>
        <strain evidence="3">DP1</strain>
    </source>
</reference>
<proteinExistence type="inferred from homology"/>
<evidence type="ECO:0000256" key="2">
    <source>
        <dbReference type="RuleBase" id="RU000487"/>
    </source>
</evidence>
<protein>
    <recommendedName>
        <fullName evidence="5">Actin</fullName>
    </recommendedName>
</protein>
<evidence type="ECO:0000313" key="4">
    <source>
        <dbReference type="Proteomes" id="UP001295684"/>
    </source>
</evidence>
<dbReference type="SMART" id="SM00268">
    <property type="entry name" value="ACTIN"/>
    <property type="match status" value="1"/>
</dbReference>
<name>A0AAD1XG83_EUPCR</name>